<feature type="compositionally biased region" description="Low complexity" evidence="1">
    <location>
        <begin position="103"/>
        <end position="120"/>
    </location>
</feature>
<name>A0AAQ3MIQ7_VIGMU</name>
<organism evidence="2 3">
    <name type="scientific">Vigna mungo</name>
    <name type="common">Black gram</name>
    <name type="synonym">Phaseolus mungo</name>
    <dbReference type="NCBI Taxonomy" id="3915"/>
    <lineage>
        <taxon>Eukaryota</taxon>
        <taxon>Viridiplantae</taxon>
        <taxon>Streptophyta</taxon>
        <taxon>Embryophyta</taxon>
        <taxon>Tracheophyta</taxon>
        <taxon>Spermatophyta</taxon>
        <taxon>Magnoliopsida</taxon>
        <taxon>eudicotyledons</taxon>
        <taxon>Gunneridae</taxon>
        <taxon>Pentapetalae</taxon>
        <taxon>rosids</taxon>
        <taxon>fabids</taxon>
        <taxon>Fabales</taxon>
        <taxon>Fabaceae</taxon>
        <taxon>Papilionoideae</taxon>
        <taxon>50 kb inversion clade</taxon>
        <taxon>NPAAA clade</taxon>
        <taxon>indigoferoid/millettioid clade</taxon>
        <taxon>Phaseoleae</taxon>
        <taxon>Vigna</taxon>
    </lineage>
</organism>
<reference evidence="2 3" key="1">
    <citation type="journal article" date="2023" name="Life. Sci Alliance">
        <title>Evolutionary insights into 3D genome organization and epigenetic landscape of Vigna mungo.</title>
        <authorList>
            <person name="Junaid A."/>
            <person name="Singh B."/>
            <person name="Bhatia S."/>
        </authorList>
    </citation>
    <scope>NUCLEOTIDE SEQUENCE [LARGE SCALE GENOMIC DNA]</scope>
    <source>
        <strain evidence="2">Urdbean</strain>
    </source>
</reference>
<sequence length="120" mass="13171">MYKFYCIRFLVGEFNVENRKVESCGGEGVFDRAMVFPPKIVSVVDEEGSRVRADTPTQSTMGSEQPDKEHRPLLPQQQIPIETLQKKFTPSICRAKPSTGSLSTHAASKSTIIAAASPNA</sequence>
<protein>
    <submittedName>
        <fullName evidence="2">Uncharacterized protein</fullName>
    </submittedName>
</protein>
<dbReference type="EMBL" id="CP144690">
    <property type="protein sequence ID" value="WVY91064.1"/>
    <property type="molecule type" value="Genomic_DNA"/>
</dbReference>
<evidence type="ECO:0000256" key="1">
    <source>
        <dbReference type="SAM" id="MobiDB-lite"/>
    </source>
</evidence>
<dbReference type="Proteomes" id="UP001374535">
    <property type="component" value="Chromosome 11"/>
</dbReference>
<evidence type="ECO:0000313" key="3">
    <source>
        <dbReference type="Proteomes" id="UP001374535"/>
    </source>
</evidence>
<feature type="region of interest" description="Disordered" evidence="1">
    <location>
        <begin position="95"/>
        <end position="120"/>
    </location>
</feature>
<dbReference type="AlphaFoldDB" id="A0AAQ3MIQ7"/>
<gene>
    <name evidence="2" type="ORF">V8G54_036578</name>
</gene>
<proteinExistence type="predicted"/>
<evidence type="ECO:0000313" key="2">
    <source>
        <dbReference type="EMBL" id="WVY91064.1"/>
    </source>
</evidence>
<accession>A0AAQ3MIQ7</accession>
<keyword evidence="3" id="KW-1185">Reference proteome</keyword>
<feature type="region of interest" description="Disordered" evidence="1">
    <location>
        <begin position="46"/>
        <end position="73"/>
    </location>
</feature>